<keyword evidence="3" id="KW-0862">Zinc</keyword>
<evidence type="ECO:0000256" key="1">
    <source>
        <dbReference type="ARBA" id="ARBA00022737"/>
    </source>
</evidence>
<dbReference type="PANTHER" id="PTHR45614:SF232">
    <property type="entry name" value="TRANSCRIPTION FACTOR MYB3R-2"/>
    <property type="match status" value="1"/>
</dbReference>
<evidence type="ECO:0008006" key="10">
    <source>
        <dbReference type="Google" id="ProtNLM"/>
    </source>
</evidence>
<gene>
    <name evidence="8" type="ORF">JG688_00002050</name>
</gene>
<evidence type="ECO:0000313" key="8">
    <source>
        <dbReference type="EMBL" id="KAG6975750.1"/>
    </source>
</evidence>
<keyword evidence="1" id="KW-0677">Repeat</keyword>
<evidence type="ECO:0000259" key="7">
    <source>
        <dbReference type="PROSITE" id="PS51294"/>
    </source>
</evidence>
<evidence type="ECO:0000256" key="3">
    <source>
        <dbReference type="PROSITE-ProRule" id="PRU00325"/>
    </source>
</evidence>
<dbReference type="SMART" id="SM00717">
    <property type="entry name" value="SANT"/>
    <property type="match status" value="2"/>
</dbReference>
<dbReference type="CDD" id="cd00167">
    <property type="entry name" value="SANT"/>
    <property type="match status" value="2"/>
</dbReference>
<keyword evidence="2" id="KW-0238">DNA-binding</keyword>
<protein>
    <recommendedName>
        <fullName evidence="10">Myb-like DNA-binding protein</fullName>
    </recommendedName>
</protein>
<evidence type="ECO:0000256" key="4">
    <source>
        <dbReference type="SAM" id="MobiDB-lite"/>
    </source>
</evidence>
<accession>A0A8J5J613</accession>
<dbReference type="GO" id="GO:0008270">
    <property type="term" value="F:zinc ion binding"/>
    <property type="evidence" value="ECO:0007669"/>
    <property type="project" value="UniProtKB-KW"/>
</dbReference>
<dbReference type="InterPro" id="IPR017930">
    <property type="entry name" value="Myb_dom"/>
</dbReference>
<dbReference type="InterPro" id="IPR050560">
    <property type="entry name" value="MYB_TF"/>
</dbReference>
<proteinExistence type="predicted"/>
<evidence type="ECO:0000256" key="2">
    <source>
        <dbReference type="ARBA" id="ARBA00023125"/>
    </source>
</evidence>
<evidence type="ECO:0000259" key="5">
    <source>
        <dbReference type="PROSITE" id="PS50090"/>
    </source>
</evidence>
<dbReference type="Pfam" id="PF00249">
    <property type="entry name" value="Myb_DNA-binding"/>
    <property type="match status" value="2"/>
</dbReference>
<dbReference type="Pfam" id="PF04434">
    <property type="entry name" value="SWIM"/>
    <property type="match status" value="1"/>
</dbReference>
<organism evidence="8 9">
    <name type="scientific">Phytophthora aleatoria</name>
    <dbReference type="NCBI Taxonomy" id="2496075"/>
    <lineage>
        <taxon>Eukaryota</taxon>
        <taxon>Sar</taxon>
        <taxon>Stramenopiles</taxon>
        <taxon>Oomycota</taxon>
        <taxon>Peronosporomycetes</taxon>
        <taxon>Peronosporales</taxon>
        <taxon>Peronosporaceae</taxon>
        <taxon>Phytophthora</taxon>
    </lineage>
</organism>
<feature type="region of interest" description="Disordered" evidence="4">
    <location>
        <begin position="715"/>
        <end position="763"/>
    </location>
</feature>
<name>A0A8J5J613_9STRA</name>
<feature type="region of interest" description="Disordered" evidence="4">
    <location>
        <begin position="855"/>
        <end position="894"/>
    </location>
</feature>
<dbReference type="PROSITE" id="PS50966">
    <property type="entry name" value="ZF_SWIM"/>
    <property type="match status" value="1"/>
</dbReference>
<dbReference type="GO" id="GO:0005634">
    <property type="term" value="C:nucleus"/>
    <property type="evidence" value="ECO:0007669"/>
    <property type="project" value="TreeGrafter"/>
</dbReference>
<dbReference type="InterPro" id="IPR007527">
    <property type="entry name" value="Znf_SWIM"/>
</dbReference>
<feature type="domain" description="HTH myb-type" evidence="7">
    <location>
        <begin position="674"/>
        <end position="728"/>
    </location>
</feature>
<dbReference type="GO" id="GO:0000978">
    <property type="term" value="F:RNA polymerase II cis-regulatory region sequence-specific DNA binding"/>
    <property type="evidence" value="ECO:0007669"/>
    <property type="project" value="TreeGrafter"/>
</dbReference>
<sequence length="912" mass="102071">MQVSIAYPSIAVATAEDVAIVAMAKQDANEEPKKKRRKMLRRVESTVQQQRASVKLKSGADMTLQVRQHFENRTQAKEYIQDFALAQGKRARLDPKTSGGKNFTFICNSQTPCNFVVRVCKYKSSNLSGHFYVSSFNVDHGPGCTGMEAVTTRQVVNHLMNANAGLSGVPKLSGPSVRAIVQAQDGITVPSRMAYRAKQEITGNIMKDVVVGIQKLESLLLQFQQLNPSTKLNIEVDQWSHEFKRAFLMLPHAPLLQRHSLRILGLDGLNMVHTSNYQGMFLELVTKDGNNEMCTLAVALCDSKNVDNYMWFFQGCLDGGLSLDVPMFCDRSPALVRAAASFSGASPILIQCTAHLISSMEETLKTTLGRDLNQFVWRAQAADTREEFDAIINSLGLASLRVAEYIRTMDPETWAKHCFLKRHALYGWQTTNLAESENPSVKVSQMLPPFDFFQGYMERSMGDLYQRKINGKDWLQAGRVLTSYAGKILEQQQLEAAACCVSPSDGDTGTAYVWDARSPVVKKRRVNLSTKSCSCPYRDQYGLPCKHMYAAHVFFNKSGGSWDLTQLCHPVYTVVSYTQAYGPSVEPVQIPVDEELVRNDVIQMKSTGTKRCSVCKTLGHNKRKCTALEWTEKEDLMMLKLVQKYGTRHWTIIGTKLPGRNGKQCRERWHNQLDPAIRKEPWTPDEERILKELHDTFGNKWAEIAKVLPGRTDNAIKNHWNSSKRRLKRGFTPTAASQRKRRDSSSSESSSGGEFPEMPPPVLGGVNDVYPLNTLLMDQVDFPSLYPTNFLQSPLAIQTAQLGSPQSALCWTPTDATYNRLNAMWSIPAMPNWVPPGFSNPLNKATTIEPSRTKLTSDRAPTMNGKRLLDDTTDINQKQSPSKPKEKKLKKDDPSLEILANAALLQSIGHTV</sequence>
<reference evidence="8" key="1">
    <citation type="submission" date="2021-01" db="EMBL/GenBank/DDBJ databases">
        <title>Phytophthora aleatoria, a newly-described species from Pinus radiata is distinct from Phytophthora cactorum isolates based on comparative genomics.</title>
        <authorList>
            <person name="Mcdougal R."/>
            <person name="Panda P."/>
            <person name="Williams N."/>
            <person name="Studholme D.J."/>
        </authorList>
    </citation>
    <scope>NUCLEOTIDE SEQUENCE</scope>
    <source>
        <strain evidence="8">NZFS 4037</strain>
    </source>
</reference>
<keyword evidence="9" id="KW-1185">Reference proteome</keyword>
<feature type="domain" description="Myb-like" evidence="5">
    <location>
        <begin position="630"/>
        <end position="673"/>
    </location>
</feature>
<dbReference type="AlphaFoldDB" id="A0A8J5J613"/>
<dbReference type="Proteomes" id="UP000709295">
    <property type="component" value="Unassembled WGS sequence"/>
</dbReference>
<dbReference type="PROSITE" id="PS50090">
    <property type="entry name" value="MYB_LIKE"/>
    <property type="match status" value="2"/>
</dbReference>
<comment type="caution">
    <text evidence="8">The sequence shown here is derived from an EMBL/GenBank/DDBJ whole genome shotgun (WGS) entry which is preliminary data.</text>
</comment>
<feature type="domain" description="HTH myb-type" evidence="7">
    <location>
        <begin position="630"/>
        <end position="673"/>
    </location>
</feature>
<evidence type="ECO:0000313" key="9">
    <source>
        <dbReference type="Proteomes" id="UP000709295"/>
    </source>
</evidence>
<evidence type="ECO:0000259" key="6">
    <source>
        <dbReference type="PROSITE" id="PS50966"/>
    </source>
</evidence>
<keyword evidence="3" id="KW-0479">Metal-binding</keyword>
<dbReference type="EMBL" id="JAENGY010000051">
    <property type="protein sequence ID" value="KAG6975750.1"/>
    <property type="molecule type" value="Genomic_DNA"/>
</dbReference>
<feature type="domain" description="Myb-like" evidence="5">
    <location>
        <begin position="674"/>
        <end position="724"/>
    </location>
</feature>
<dbReference type="GO" id="GO:0000981">
    <property type="term" value="F:DNA-binding transcription factor activity, RNA polymerase II-specific"/>
    <property type="evidence" value="ECO:0007669"/>
    <property type="project" value="TreeGrafter"/>
</dbReference>
<dbReference type="InterPro" id="IPR001005">
    <property type="entry name" value="SANT/Myb"/>
</dbReference>
<dbReference type="PROSITE" id="PS51294">
    <property type="entry name" value="HTH_MYB"/>
    <property type="match status" value="2"/>
</dbReference>
<feature type="domain" description="SWIM-type" evidence="6">
    <location>
        <begin position="524"/>
        <end position="556"/>
    </location>
</feature>
<dbReference type="FunFam" id="1.10.10.60:FF:000010">
    <property type="entry name" value="Transcriptional activator Myb isoform A"/>
    <property type="match status" value="1"/>
</dbReference>
<keyword evidence="3" id="KW-0863">Zinc-finger</keyword>
<dbReference type="PANTHER" id="PTHR45614">
    <property type="entry name" value="MYB PROTEIN-RELATED"/>
    <property type="match status" value="1"/>
</dbReference>